<dbReference type="CDD" id="cd06257">
    <property type="entry name" value="DnaJ"/>
    <property type="match status" value="1"/>
</dbReference>
<dbReference type="EMBL" id="CAJPEV010001337">
    <property type="protein sequence ID" value="CAG0892109.1"/>
    <property type="molecule type" value="Genomic_DNA"/>
</dbReference>
<sequence length="748" mass="86939">MARSPYSTLGLKEGATHQEIRRAYKRLALECHPDKNPGIDEERFREIYRAQAYLLQRLSFAETGATRNVNAAAHERKLKEAADAAFRNYDATMSRLTGPRLVGERDLIDGDRKLRKEAMKTLEKIGSRWPRLLDRFKDELECRMQAQYSQYARERAAREKALEKDLDRFVASVARRYDAHLRRSRTGIPVAAQDPRTRHARYRKVALAEFRRAASQWPHLSSPFQEKLKKLLDHAFEKNARAVILEAAFRRYEDRMSQLTGGHLILQQNLIAVEKMLREEALDSLKQKRPTWLELPKKLTDDLEKRMQTRCEDFVLERNARERAAEADLTAAVASAVGDYDARMRRSSEGALVTGRELAERHEEHRKLALKAFSEEESRWPFISKRFRDQLEEVATTLPPRDFSLVPTIAPFLSRQRLEARYEVHVRERDAREDAVDANLREAVVASACRYDARMTRLGRGVWIGEREFAKNHKECREEAHAAFLVDESRWLHLSKKFQNELDRLIGEAYDRHKRNRDAKGRRAEEELTEALASAVERHRGQLTPFLEGPSLIGWQELRTRHLSCFQQALGAFSQGTRGYPYLSRIYRTRLKQILHSKYEEYKERRSTAEEEAEFQLEKACSSAAEEYKRRRTRFYGAAAVDWRALLADHQDQARASLDAFRSLARGQAPWIAKEYEVVLAKTLDTWHDELEDRMARERTKRKKRSLITLPVTILLATAAANALTNELRLERWSMDEVGYGDVRSGHP</sequence>
<evidence type="ECO:0000256" key="1">
    <source>
        <dbReference type="SAM" id="Coils"/>
    </source>
</evidence>
<dbReference type="InterPro" id="IPR036869">
    <property type="entry name" value="J_dom_sf"/>
</dbReference>
<keyword evidence="1" id="KW-0175">Coiled coil</keyword>
<feature type="coiled-coil region" evidence="1">
    <location>
        <begin position="592"/>
        <end position="619"/>
    </location>
</feature>
<dbReference type="Pfam" id="PF00226">
    <property type="entry name" value="DnaJ"/>
    <property type="match status" value="1"/>
</dbReference>
<organism evidence="3">
    <name type="scientific">Darwinula stevensoni</name>
    <dbReference type="NCBI Taxonomy" id="69355"/>
    <lineage>
        <taxon>Eukaryota</taxon>
        <taxon>Metazoa</taxon>
        <taxon>Ecdysozoa</taxon>
        <taxon>Arthropoda</taxon>
        <taxon>Crustacea</taxon>
        <taxon>Oligostraca</taxon>
        <taxon>Ostracoda</taxon>
        <taxon>Podocopa</taxon>
        <taxon>Podocopida</taxon>
        <taxon>Darwinulocopina</taxon>
        <taxon>Darwinuloidea</taxon>
        <taxon>Darwinulidae</taxon>
        <taxon>Darwinula</taxon>
    </lineage>
</organism>
<accession>A0A7R9A497</accession>
<dbReference type="OrthoDB" id="10250354at2759"/>
<dbReference type="PRINTS" id="PR00625">
    <property type="entry name" value="JDOMAIN"/>
</dbReference>
<evidence type="ECO:0000259" key="2">
    <source>
        <dbReference type="PROSITE" id="PS50076"/>
    </source>
</evidence>
<evidence type="ECO:0000313" key="3">
    <source>
        <dbReference type="EMBL" id="CAD7247100.1"/>
    </source>
</evidence>
<feature type="domain" description="J" evidence="2">
    <location>
        <begin position="4"/>
        <end position="59"/>
    </location>
</feature>
<dbReference type="InterPro" id="IPR050817">
    <property type="entry name" value="DjlA_DnaK_co-chaperone"/>
</dbReference>
<dbReference type="SUPFAM" id="SSF46565">
    <property type="entry name" value="Chaperone J-domain"/>
    <property type="match status" value="1"/>
</dbReference>
<evidence type="ECO:0000313" key="4">
    <source>
        <dbReference type="Proteomes" id="UP000677054"/>
    </source>
</evidence>
<dbReference type="Gene3D" id="1.10.287.110">
    <property type="entry name" value="DnaJ domain"/>
    <property type="match status" value="1"/>
</dbReference>
<name>A0A7R9A497_9CRUS</name>
<reference evidence="3" key="1">
    <citation type="submission" date="2020-11" db="EMBL/GenBank/DDBJ databases">
        <authorList>
            <person name="Tran Van P."/>
        </authorList>
    </citation>
    <scope>NUCLEOTIDE SEQUENCE</scope>
</reference>
<dbReference type="PROSITE" id="PS50076">
    <property type="entry name" value="DNAJ_2"/>
    <property type="match status" value="1"/>
</dbReference>
<dbReference type="AlphaFoldDB" id="A0A7R9A497"/>
<dbReference type="SMART" id="SM00271">
    <property type="entry name" value="DnaJ"/>
    <property type="match status" value="1"/>
</dbReference>
<proteinExistence type="predicted"/>
<protein>
    <recommendedName>
        <fullName evidence="2">J domain-containing protein</fullName>
    </recommendedName>
</protein>
<dbReference type="Proteomes" id="UP000677054">
    <property type="component" value="Unassembled WGS sequence"/>
</dbReference>
<dbReference type="InterPro" id="IPR001623">
    <property type="entry name" value="DnaJ_domain"/>
</dbReference>
<keyword evidence="4" id="KW-1185">Reference proteome</keyword>
<gene>
    <name evidence="3" type="ORF">DSTB1V02_LOCUS6938</name>
</gene>
<dbReference type="PANTHER" id="PTHR24074">
    <property type="entry name" value="CO-CHAPERONE PROTEIN DJLA"/>
    <property type="match status" value="1"/>
</dbReference>
<dbReference type="EMBL" id="LR900854">
    <property type="protein sequence ID" value="CAD7247100.1"/>
    <property type="molecule type" value="Genomic_DNA"/>
</dbReference>